<organism evidence="2 3">
    <name type="scientific">Astrephomene gubernaculifera</name>
    <dbReference type="NCBI Taxonomy" id="47775"/>
    <lineage>
        <taxon>Eukaryota</taxon>
        <taxon>Viridiplantae</taxon>
        <taxon>Chlorophyta</taxon>
        <taxon>core chlorophytes</taxon>
        <taxon>Chlorophyceae</taxon>
        <taxon>CS clade</taxon>
        <taxon>Chlamydomonadales</taxon>
        <taxon>Astrephomenaceae</taxon>
        <taxon>Astrephomene</taxon>
    </lineage>
</organism>
<sequence>FAEAAGVGGPAGRAVVWPAPLRLQDIAGKSSAPRGFLCAITHEVMTQPALLLSPQLTSVPSYERDAVERWLQRCCTDPRTRTPLRSYRLMPNDDLRRAIDDWARGIEE</sequence>
<feature type="domain" description="U-box" evidence="1">
    <location>
        <begin position="35"/>
        <end position="102"/>
    </location>
</feature>
<dbReference type="EMBL" id="BMAR01000019">
    <property type="protein sequence ID" value="GFR47611.1"/>
    <property type="molecule type" value="Genomic_DNA"/>
</dbReference>
<dbReference type="SMART" id="SM00504">
    <property type="entry name" value="Ubox"/>
    <property type="match status" value="1"/>
</dbReference>
<dbReference type="Pfam" id="PF04564">
    <property type="entry name" value="U-box"/>
    <property type="match status" value="1"/>
</dbReference>
<dbReference type="PANTHER" id="PTHR46573">
    <property type="entry name" value="WD REPEAT, SAM AND U-BOX DOMAIN-CONTAINING PROTEIN 1"/>
    <property type="match status" value="1"/>
</dbReference>
<proteinExistence type="predicted"/>
<name>A0AAD3DXI3_9CHLO</name>
<dbReference type="Proteomes" id="UP001054857">
    <property type="component" value="Unassembled WGS sequence"/>
</dbReference>
<dbReference type="Gene3D" id="3.30.40.10">
    <property type="entry name" value="Zinc/RING finger domain, C3HC4 (zinc finger)"/>
    <property type="match status" value="1"/>
</dbReference>
<feature type="non-terminal residue" evidence="2">
    <location>
        <position position="108"/>
    </location>
</feature>
<dbReference type="InterPro" id="IPR003613">
    <property type="entry name" value="Ubox_domain"/>
</dbReference>
<evidence type="ECO:0000313" key="2">
    <source>
        <dbReference type="EMBL" id="GFR47611.1"/>
    </source>
</evidence>
<accession>A0AAD3DXI3</accession>
<reference evidence="2 3" key="1">
    <citation type="journal article" date="2021" name="Sci. Rep.">
        <title>Genome sequencing of the multicellular alga Astrephomene provides insights into convergent evolution of germ-soma differentiation.</title>
        <authorList>
            <person name="Yamashita S."/>
            <person name="Yamamoto K."/>
            <person name="Matsuzaki R."/>
            <person name="Suzuki S."/>
            <person name="Yamaguchi H."/>
            <person name="Hirooka S."/>
            <person name="Minakuchi Y."/>
            <person name="Miyagishima S."/>
            <person name="Kawachi M."/>
            <person name="Toyoda A."/>
            <person name="Nozaki H."/>
        </authorList>
    </citation>
    <scope>NUCLEOTIDE SEQUENCE [LARGE SCALE GENOMIC DNA]</scope>
    <source>
        <strain evidence="2 3">NIES-4017</strain>
    </source>
</reference>
<evidence type="ECO:0000313" key="3">
    <source>
        <dbReference type="Proteomes" id="UP001054857"/>
    </source>
</evidence>
<keyword evidence="3" id="KW-1185">Reference proteome</keyword>
<dbReference type="InterPro" id="IPR052085">
    <property type="entry name" value="WD-SAM-U-box"/>
</dbReference>
<dbReference type="InterPro" id="IPR013083">
    <property type="entry name" value="Znf_RING/FYVE/PHD"/>
</dbReference>
<evidence type="ECO:0000259" key="1">
    <source>
        <dbReference type="SMART" id="SM00504"/>
    </source>
</evidence>
<dbReference type="GO" id="GO:0016567">
    <property type="term" value="P:protein ubiquitination"/>
    <property type="evidence" value="ECO:0007669"/>
    <property type="project" value="InterPro"/>
</dbReference>
<dbReference type="AlphaFoldDB" id="A0AAD3DXI3"/>
<dbReference type="GO" id="GO:0004842">
    <property type="term" value="F:ubiquitin-protein transferase activity"/>
    <property type="evidence" value="ECO:0007669"/>
    <property type="project" value="InterPro"/>
</dbReference>
<dbReference type="SUPFAM" id="SSF57850">
    <property type="entry name" value="RING/U-box"/>
    <property type="match status" value="1"/>
</dbReference>
<protein>
    <recommendedName>
        <fullName evidence="1">U-box domain-containing protein</fullName>
    </recommendedName>
</protein>
<comment type="caution">
    <text evidence="2">The sequence shown here is derived from an EMBL/GenBank/DDBJ whole genome shotgun (WGS) entry which is preliminary data.</text>
</comment>
<dbReference type="PANTHER" id="PTHR46573:SF1">
    <property type="entry name" value="WD REPEAT, SAM AND U-BOX DOMAIN-CONTAINING PROTEIN 1"/>
    <property type="match status" value="1"/>
</dbReference>
<gene>
    <name evidence="2" type="ORF">Agub_g9347</name>
</gene>